<evidence type="ECO:0000313" key="2">
    <source>
        <dbReference type="EMBL" id="SAK98141.1"/>
    </source>
</evidence>
<organism evidence="2 3">
    <name type="scientific">Caballeronia glebae</name>
    <dbReference type="NCBI Taxonomy" id="1777143"/>
    <lineage>
        <taxon>Bacteria</taxon>
        <taxon>Pseudomonadati</taxon>
        <taxon>Pseudomonadota</taxon>
        <taxon>Betaproteobacteria</taxon>
        <taxon>Burkholderiales</taxon>
        <taxon>Burkholderiaceae</taxon>
        <taxon>Caballeronia</taxon>
    </lineage>
</organism>
<dbReference type="InterPro" id="IPR006597">
    <property type="entry name" value="Sel1-like"/>
</dbReference>
<evidence type="ECO:0000259" key="1">
    <source>
        <dbReference type="Pfam" id="PF19933"/>
    </source>
</evidence>
<dbReference type="Gene3D" id="1.25.40.10">
    <property type="entry name" value="Tetratricopeptide repeat domain"/>
    <property type="match status" value="1"/>
</dbReference>
<dbReference type="PANTHER" id="PTHR11102">
    <property type="entry name" value="SEL-1-LIKE PROTEIN"/>
    <property type="match status" value="1"/>
</dbReference>
<proteinExistence type="predicted"/>
<accession>A0A158DU49</accession>
<dbReference type="PANTHER" id="PTHR11102:SF147">
    <property type="entry name" value="SEL1L ADAPTOR SUBUNIT OF ERAD E3 UBIQUITIN LIGASE"/>
    <property type="match status" value="1"/>
</dbReference>
<dbReference type="OrthoDB" id="8578120at2"/>
<gene>
    <name evidence="2" type="ORF">AWB82_07189</name>
</gene>
<feature type="domain" description="DUF6396" evidence="1">
    <location>
        <begin position="207"/>
        <end position="311"/>
    </location>
</feature>
<keyword evidence="2" id="KW-0449">Lipoprotein</keyword>
<dbReference type="SUPFAM" id="SSF81901">
    <property type="entry name" value="HCP-like"/>
    <property type="match status" value="1"/>
</dbReference>
<dbReference type="SMART" id="SM00671">
    <property type="entry name" value="SEL1"/>
    <property type="match status" value="3"/>
</dbReference>
<dbReference type="InterPro" id="IPR045653">
    <property type="entry name" value="DUF6396"/>
</dbReference>
<dbReference type="STRING" id="1777143.AWB82_07189"/>
<evidence type="ECO:0000313" key="3">
    <source>
        <dbReference type="Proteomes" id="UP000054596"/>
    </source>
</evidence>
<dbReference type="Proteomes" id="UP000054596">
    <property type="component" value="Unassembled WGS sequence"/>
</dbReference>
<dbReference type="AlphaFoldDB" id="A0A158DU49"/>
<dbReference type="GO" id="GO:0036503">
    <property type="term" value="P:ERAD pathway"/>
    <property type="evidence" value="ECO:0007669"/>
    <property type="project" value="TreeGrafter"/>
</dbReference>
<dbReference type="InterPro" id="IPR050767">
    <property type="entry name" value="Sel1_AlgK"/>
</dbReference>
<dbReference type="RefSeq" id="WP_086974035.1">
    <property type="nucleotide sequence ID" value="NZ_FCOJ02000130.1"/>
</dbReference>
<comment type="caution">
    <text evidence="2">The sequence shown here is derived from an EMBL/GenBank/DDBJ whole genome shotgun (WGS) entry which is preliminary data.</text>
</comment>
<name>A0A158DU49_9BURK</name>
<dbReference type="EMBL" id="FCOJ02000130">
    <property type="protein sequence ID" value="SAK98141.1"/>
    <property type="molecule type" value="Genomic_DNA"/>
</dbReference>
<reference evidence="2" key="1">
    <citation type="submission" date="2016-01" db="EMBL/GenBank/DDBJ databases">
        <authorList>
            <person name="Peeters C."/>
        </authorList>
    </citation>
    <scope>NUCLEOTIDE SEQUENCE [LARGE SCALE GENOMIC DNA]</scope>
    <source>
        <strain evidence="2">LMG 29325</strain>
    </source>
</reference>
<protein>
    <submittedName>
        <fullName evidence="2">Lipoprotein</fullName>
    </submittedName>
</protein>
<dbReference type="Pfam" id="PF08238">
    <property type="entry name" value="Sel1"/>
    <property type="match status" value="2"/>
</dbReference>
<keyword evidence="3" id="KW-1185">Reference proteome</keyword>
<dbReference type="Pfam" id="PF19933">
    <property type="entry name" value="DUF6396"/>
    <property type="match status" value="1"/>
</dbReference>
<sequence length="405" mass="45188">MPNLSDVERMRANLAFTCAHEADRLPALDPEADSLFRYGRYLQTSDGPKDYDDIARYFRIAAAHGHYKANHNVQQLISRGRASSPDARREAVGWAEQLVNQGIPIGYYDIGYYLSSGYGLKQDREMALKYIRKAADLGNADAQYYISDLLDHREQSPDIADQMLQCAAEGGHSLAAFEYGIGLKIFEKYQDALSAYQKGVMLGSIESAHSLGEAFRGPAKGALNFLNLAIDQERAERYERIYRFLSDNESSNPKVPDLDKIVPLPPAKLPPWDGTFEWERERAQIPEKPSDELIERLAKEKNLDSSTGLPLLSQGAAIEEKVSLGTTVRAFEVCPQTGVWRACSPSGYIALNAERTFRKGEKFPLLDVREPRKVAVLDSILGVRLMTVDGGWRLISYGDPESTTS</sequence>
<dbReference type="InterPro" id="IPR011990">
    <property type="entry name" value="TPR-like_helical_dom_sf"/>
</dbReference>